<dbReference type="InterPro" id="IPR043128">
    <property type="entry name" value="Rev_trsase/Diguanyl_cyclase"/>
</dbReference>
<dbReference type="InterPro" id="IPR035919">
    <property type="entry name" value="EAL_sf"/>
</dbReference>
<dbReference type="InterPro" id="IPR035965">
    <property type="entry name" value="PAS-like_dom_sf"/>
</dbReference>
<dbReference type="Proteomes" id="UP000824366">
    <property type="component" value="Chromosome"/>
</dbReference>
<evidence type="ECO:0008006" key="8">
    <source>
        <dbReference type="Google" id="ProtNLM"/>
    </source>
</evidence>
<evidence type="ECO:0000256" key="1">
    <source>
        <dbReference type="SAM" id="Phobius"/>
    </source>
</evidence>
<dbReference type="SMART" id="SM00086">
    <property type="entry name" value="PAC"/>
    <property type="match status" value="1"/>
</dbReference>
<evidence type="ECO:0000259" key="4">
    <source>
        <dbReference type="PROSITE" id="PS50883"/>
    </source>
</evidence>
<feature type="domain" description="PAC" evidence="3">
    <location>
        <begin position="395"/>
        <end position="447"/>
    </location>
</feature>
<dbReference type="Gene3D" id="3.20.20.450">
    <property type="entry name" value="EAL domain"/>
    <property type="match status" value="1"/>
</dbReference>
<feature type="transmembrane region" description="Helical" evidence="1">
    <location>
        <begin position="295"/>
        <end position="315"/>
    </location>
</feature>
<dbReference type="SMART" id="SM00267">
    <property type="entry name" value="GGDEF"/>
    <property type="match status" value="1"/>
</dbReference>
<feature type="domain" description="PAS" evidence="2">
    <location>
        <begin position="337"/>
        <end position="367"/>
    </location>
</feature>
<dbReference type="NCBIfam" id="TIGR00254">
    <property type="entry name" value="GGDEF"/>
    <property type="match status" value="1"/>
</dbReference>
<keyword evidence="7" id="KW-1185">Reference proteome</keyword>
<organism evidence="6 7">
    <name type="scientific">Rhodoferax lithotrophicus</name>
    <dbReference type="NCBI Taxonomy" id="2798804"/>
    <lineage>
        <taxon>Bacteria</taxon>
        <taxon>Pseudomonadati</taxon>
        <taxon>Pseudomonadota</taxon>
        <taxon>Betaproteobacteria</taxon>
        <taxon>Burkholderiales</taxon>
        <taxon>Comamonadaceae</taxon>
        <taxon>Rhodoferax</taxon>
    </lineage>
</organism>
<dbReference type="Pfam" id="PF13426">
    <property type="entry name" value="PAS_9"/>
    <property type="match status" value="1"/>
</dbReference>
<dbReference type="InterPro" id="IPR000014">
    <property type="entry name" value="PAS"/>
</dbReference>
<dbReference type="InterPro" id="IPR001610">
    <property type="entry name" value="PAC"/>
</dbReference>
<dbReference type="Gene3D" id="3.30.450.20">
    <property type="entry name" value="PAS domain"/>
    <property type="match status" value="3"/>
</dbReference>
<dbReference type="InterPro" id="IPR001633">
    <property type="entry name" value="EAL_dom"/>
</dbReference>
<dbReference type="CDD" id="cd12914">
    <property type="entry name" value="PDC1_DGC_like"/>
    <property type="match status" value="1"/>
</dbReference>
<feature type="domain" description="EAL" evidence="4">
    <location>
        <begin position="626"/>
        <end position="880"/>
    </location>
</feature>
<dbReference type="PANTHER" id="PTHR44757:SF2">
    <property type="entry name" value="BIOFILM ARCHITECTURE MAINTENANCE PROTEIN MBAA"/>
    <property type="match status" value="1"/>
</dbReference>
<dbReference type="PROSITE" id="PS50113">
    <property type="entry name" value="PAC"/>
    <property type="match status" value="1"/>
</dbReference>
<dbReference type="InterPro" id="IPR029787">
    <property type="entry name" value="Nucleotide_cyclase"/>
</dbReference>
<evidence type="ECO:0000313" key="6">
    <source>
        <dbReference type="EMBL" id="BCO26758.1"/>
    </source>
</evidence>
<gene>
    <name evidence="6" type="ORF">MIZ03_1643</name>
</gene>
<name>A0ABN6D5E7_9BURK</name>
<evidence type="ECO:0000259" key="3">
    <source>
        <dbReference type="PROSITE" id="PS50113"/>
    </source>
</evidence>
<dbReference type="Gene3D" id="3.30.70.270">
    <property type="match status" value="1"/>
</dbReference>
<dbReference type="PROSITE" id="PS50887">
    <property type="entry name" value="GGDEF"/>
    <property type="match status" value="1"/>
</dbReference>
<dbReference type="SMART" id="SM00052">
    <property type="entry name" value="EAL"/>
    <property type="match status" value="1"/>
</dbReference>
<keyword evidence="1" id="KW-1133">Transmembrane helix</keyword>
<dbReference type="CDD" id="cd12915">
    <property type="entry name" value="PDC2_DGC_like"/>
    <property type="match status" value="1"/>
</dbReference>
<evidence type="ECO:0000259" key="2">
    <source>
        <dbReference type="PROSITE" id="PS50112"/>
    </source>
</evidence>
<dbReference type="EMBL" id="AP024238">
    <property type="protein sequence ID" value="BCO26758.1"/>
    <property type="molecule type" value="Genomic_DNA"/>
</dbReference>
<dbReference type="SUPFAM" id="SSF55785">
    <property type="entry name" value="PYP-like sensor domain (PAS domain)"/>
    <property type="match status" value="1"/>
</dbReference>
<dbReference type="SUPFAM" id="SSF141868">
    <property type="entry name" value="EAL domain-like"/>
    <property type="match status" value="1"/>
</dbReference>
<protein>
    <recommendedName>
        <fullName evidence="8">Diguanylate cyclase/phosphodiesterase with PAS/PAC sensor(S)</fullName>
    </recommendedName>
</protein>
<dbReference type="Pfam" id="PF00563">
    <property type="entry name" value="EAL"/>
    <property type="match status" value="1"/>
</dbReference>
<dbReference type="PANTHER" id="PTHR44757">
    <property type="entry name" value="DIGUANYLATE CYCLASE DGCP"/>
    <property type="match status" value="1"/>
</dbReference>
<dbReference type="InterPro" id="IPR052155">
    <property type="entry name" value="Biofilm_reg_signaling"/>
</dbReference>
<dbReference type="CDD" id="cd01949">
    <property type="entry name" value="GGDEF"/>
    <property type="match status" value="1"/>
</dbReference>
<dbReference type="PROSITE" id="PS50112">
    <property type="entry name" value="PAS"/>
    <property type="match status" value="1"/>
</dbReference>
<proteinExistence type="predicted"/>
<dbReference type="PROSITE" id="PS50883">
    <property type="entry name" value="EAL"/>
    <property type="match status" value="1"/>
</dbReference>
<dbReference type="CDD" id="cd00130">
    <property type="entry name" value="PAS"/>
    <property type="match status" value="1"/>
</dbReference>
<dbReference type="CDD" id="cd01948">
    <property type="entry name" value="EAL"/>
    <property type="match status" value="1"/>
</dbReference>
<sequence length="886" mass="99194">MLKVSRRRLLIPQIVQLAAIWLLVAVLLALGWKHVLTRLTESRAQKTEYVEQYLSNLVRLMQENAERTFSHVDQQLKWVRDQHQEHGGSIDLTGLSAKGWFDPAMVLKVSLINAQGVLLQSSWPHEPQMDLSDREHFQIHAKNQHDTLLISHPIQLRADGRWAIPVSRPILGTSGRFDGLVVALVDPMYFVHFYDAIDMGPGGEATLFDVAGWRMVERTQSTHEFSGHLGSRAMLTWVAGGKTSGSLSDTTKTDGVLRFYHFRKLPSFPLFVALGFSAHDIFVNEDAERISRLRLTGMVSGLILLFTALASWYVVQHARAQEAMRVASIAFESAQGMFITNAKGCILRVNRGFTRVTGYASSEAIGQMPRMLKSGRHDRAFYKVVFETVVAKGSWQGEIWNRRKSGEIYPEWLNITAVNDVQGHLTHYVATFSDLSQRKADEARITQLAFYDPLTALPNRRLLTDRISHALVDCQHHHSLGAVLFVDMDRFKNINDTLGHQEGDLLLQQVAQRLGECVCEGDTVARFGGDDFVVVLMNLGHSDQEAAIRAELVCEKILATLSQPYVLVHSTLYSSASIGITLFKGVQDNVGDLFKRAELAMYRAKEGGRNRLQFFDTHMQAAVDERTNLENDLRLGLQTDQLVLHYQPQVDAAGRLTGVEALVRWQHPTLGLISPAQFIPLAEECGLILPLGQWVLHTACQQLRVWARQPHTAHLTIAVNVSALQFAQESFVHDVLAVVHETGAMAQRLKLELTESLLVKDVEGMIAKMKELKANGVGFSLDDFGTGYSSLRYLKRLPLDQIKIDQSFVADAMTDAKDEAIVATTVALGKSLHMMVIAEGVETQAQRDFLDSHGCHHFQGYFFGRPGPVAELARFWRDETQALQTQ</sequence>
<keyword evidence="1" id="KW-0472">Membrane</keyword>
<reference evidence="6 7" key="1">
    <citation type="journal article" date="2021" name="Microbiol. Spectr.">
        <title>A Single Bacterium Capable of Oxidation and Reduction of Iron at Circumneutral pH.</title>
        <authorList>
            <person name="Kato S."/>
            <person name="Ohkuma M."/>
        </authorList>
    </citation>
    <scope>NUCLEOTIDE SEQUENCE [LARGE SCALE GENOMIC DNA]</scope>
    <source>
        <strain evidence="6 7">MIZ03</strain>
    </source>
</reference>
<dbReference type="InterPro" id="IPR000700">
    <property type="entry name" value="PAS-assoc_C"/>
</dbReference>
<evidence type="ECO:0000313" key="7">
    <source>
        <dbReference type="Proteomes" id="UP000824366"/>
    </source>
</evidence>
<dbReference type="Pfam" id="PF00990">
    <property type="entry name" value="GGDEF"/>
    <property type="match status" value="1"/>
</dbReference>
<dbReference type="NCBIfam" id="TIGR00229">
    <property type="entry name" value="sensory_box"/>
    <property type="match status" value="1"/>
</dbReference>
<evidence type="ECO:0000259" key="5">
    <source>
        <dbReference type="PROSITE" id="PS50887"/>
    </source>
</evidence>
<keyword evidence="1" id="KW-0812">Transmembrane</keyword>
<dbReference type="InterPro" id="IPR000160">
    <property type="entry name" value="GGDEF_dom"/>
</dbReference>
<feature type="domain" description="GGDEF" evidence="5">
    <location>
        <begin position="479"/>
        <end position="617"/>
    </location>
</feature>
<accession>A0ABN6D5E7</accession>
<dbReference type="SUPFAM" id="SSF55073">
    <property type="entry name" value="Nucleotide cyclase"/>
    <property type="match status" value="1"/>
</dbReference>